<accession>X6MVE6</accession>
<dbReference type="Gene3D" id="1.25.40.10">
    <property type="entry name" value="Tetratricopeptide repeat domain"/>
    <property type="match status" value="1"/>
</dbReference>
<evidence type="ECO:0000256" key="2">
    <source>
        <dbReference type="ARBA" id="ARBA00022803"/>
    </source>
</evidence>
<keyword evidence="1" id="KW-0677">Repeat</keyword>
<proteinExistence type="predicted"/>
<reference evidence="4 5" key="1">
    <citation type="journal article" date="2013" name="Curr. Biol.">
        <title>The Genome of the Foraminiferan Reticulomyxa filosa.</title>
        <authorList>
            <person name="Glockner G."/>
            <person name="Hulsmann N."/>
            <person name="Schleicher M."/>
            <person name="Noegel A.A."/>
            <person name="Eichinger L."/>
            <person name="Gallinger C."/>
            <person name="Pawlowski J."/>
            <person name="Sierra R."/>
            <person name="Euteneuer U."/>
            <person name="Pillet L."/>
            <person name="Moustafa A."/>
            <person name="Platzer M."/>
            <person name="Groth M."/>
            <person name="Szafranski K."/>
            <person name="Schliwa M."/>
        </authorList>
    </citation>
    <scope>NUCLEOTIDE SEQUENCE [LARGE SCALE GENOMIC DNA]</scope>
</reference>
<evidence type="ECO:0000256" key="3">
    <source>
        <dbReference type="SAM" id="Phobius"/>
    </source>
</evidence>
<keyword evidence="5" id="KW-1185">Reference proteome</keyword>
<dbReference type="Proteomes" id="UP000023152">
    <property type="component" value="Unassembled WGS sequence"/>
</dbReference>
<dbReference type="InterPro" id="IPR011990">
    <property type="entry name" value="TPR-like_helical_dom_sf"/>
</dbReference>
<keyword evidence="2" id="KW-0802">TPR repeat</keyword>
<dbReference type="EMBL" id="ASPP01017288">
    <property type="protein sequence ID" value="ETO17080.1"/>
    <property type="molecule type" value="Genomic_DNA"/>
</dbReference>
<dbReference type="SUPFAM" id="SSF48452">
    <property type="entry name" value="TPR-like"/>
    <property type="match status" value="1"/>
</dbReference>
<keyword evidence="3" id="KW-1133">Transmembrane helix</keyword>
<dbReference type="AlphaFoldDB" id="X6MVE6"/>
<dbReference type="PANTHER" id="PTHR11242:SF0">
    <property type="entry name" value="TPR_REGION DOMAIN-CONTAINING PROTEIN"/>
    <property type="match status" value="1"/>
</dbReference>
<protein>
    <submittedName>
        <fullName evidence="4">Uncharacterized protein</fullName>
    </submittedName>
</protein>
<evidence type="ECO:0000256" key="1">
    <source>
        <dbReference type="ARBA" id="ARBA00022737"/>
    </source>
</evidence>
<gene>
    <name evidence="4" type="ORF">RFI_20251</name>
</gene>
<name>X6MVE6_RETFI</name>
<dbReference type="InterPro" id="IPR019734">
    <property type="entry name" value="TPR_rpt"/>
</dbReference>
<comment type="caution">
    <text evidence="4">The sequence shown here is derived from an EMBL/GenBank/DDBJ whole genome shotgun (WGS) entry which is preliminary data.</text>
</comment>
<organism evidence="4 5">
    <name type="scientific">Reticulomyxa filosa</name>
    <dbReference type="NCBI Taxonomy" id="46433"/>
    <lineage>
        <taxon>Eukaryota</taxon>
        <taxon>Sar</taxon>
        <taxon>Rhizaria</taxon>
        <taxon>Retaria</taxon>
        <taxon>Foraminifera</taxon>
        <taxon>Monothalamids</taxon>
        <taxon>Reticulomyxidae</taxon>
        <taxon>Reticulomyxa</taxon>
    </lineage>
</organism>
<keyword evidence="3" id="KW-0812">Transmembrane</keyword>
<dbReference type="SMART" id="SM00028">
    <property type="entry name" value="TPR"/>
    <property type="match status" value="2"/>
</dbReference>
<evidence type="ECO:0000313" key="4">
    <source>
        <dbReference type="EMBL" id="ETO17080.1"/>
    </source>
</evidence>
<dbReference type="InterPro" id="IPR039663">
    <property type="entry name" value="AIP/AIPL1/TTC9"/>
</dbReference>
<dbReference type="OrthoDB" id="2942533at2759"/>
<sequence>MQLGALTGQGPSKEKDPLVVPIYLLFFFIFIIRTKEIKCDELRLVAFNNMAAAHSNLNNWEECVESCCQVLKHDDKNVKALFRRAKAYRHLSLHELARTDLIKTQELMGGKDKAVEKELKLLEKDEKSSDRAFFQKMQKAMKKDAELKKRK</sequence>
<dbReference type="PANTHER" id="PTHR11242">
    <property type="entry name" value="ARYL HYDROCARBON RECEPTOR INTERACTING PROTEIN RELATED"/>
    <property type="match status" value="1"/>
</dbReference>
<keyword evidence="3" id="KW-0472">Membrane</keyword>
<feature type="transmembrane region" description="Helical" evidence="3">
    <location>
        <begin position="18"/>
        <end position="34"/>
    </location>
</feature>
<evidence type="ECO:0000313" key="5">
    <source>
        <dbReference type="Proteomes" id="UP000023152"/>
    </source>
</evidence>